<reference evidence="1" key="1">
    <citation type="submission" date="2018-11" db="EMBL/GenBank/DDBJ databases">
        <authorList>
            <consortium name="Pathogen Informatics"/>
        </authorList>
    </citation>
    <scope>NUCLEOTIDE SEQUENCE</scope>
</reference>
<dbReference type="AlphaFoldDB" id="A0A448XJA8"/>
<gene>
    <name evidence="1" type="ORF">PXEA_LOCUS31432</name>
</gene>
<keyword evidence="2" id="KW-1185">Reference proteome</keyword>
<proteinExistence type="predicted"/>
<name>A0A448XJA8_9PLAT</name>
<sequence length="84" mass="9330">MAEISHVNSTRQCYDFVLPALSSRLSPFHSRSCMYAVNACSVVSEEVFSFRLQQASNAVVLIPLGRLTQHQCPGSMQRIGNDIK</sequence>
<dbReference type="EMBL" id="CAAALY010256548">
    <property type="protein sequence ID" value="VEL37992.1"/>
    <property type="molecule type" value="Genomic_DNA"/>
</dbReference>
<protein>
    <submittedName>
        <fullName evidence="1">Uncharacterized protein</fullName>
    </submittedName>
</protein>
<accession>A0A448XJA8</accession>
<evidence type="ECO:0000313" key="1">
    <source>
        <dbReference type="EMBL" id="VEL37992.1"/>
    </source>
</evidence>
<dbReference type="Proteomes" id="UP000784294">
    <property type="component" value="Unassembled WGS sequence"/>
</dbReference>
<evidence type="ECO:0000313" key="2">
    <source>
        <dbReference type="Proteomes" id="UP000784294"/>
    </source>
</evidence>
<comment type="caution">
    <text evidence="1">The sequence shown here is derived from an EMBL/GenBank/DDBJ whole genome shotgun (WGS) entry which is preliminary data.</text>
</comment>
<organism evidence="1 2">
    <name type="scientific">Protopolystoma xenopodis</name>
    <dbReference type="NCBI Taxonomy" id="117903"/>
    <lineage>
        <taxon>Eukaryota</taxon>
        <taxon>Metazoa</taxon>
        <taxon>Spiralia</taxon>
        <taxon>Lophotrochozoa</taxon>
        <taxon>Platyhelminthes</taxon>
        <taxon>Monogenea</taxon>
        <taxon>Polyopisthocotylea</taxon>
        <taxon>Polystomatidea</taxon>
        <taxon>Polystomatidae</taxon>
        <taxon>Protopolystoma</taxon>
    </lineage>
</organism>